<dbReference type="AlphaFoldDB" id="A0AAV7UVV8"/>
<accession>A0AAV7UVV8</accession>
<organism evidence="2 3">
    <name type="scientific">Pleurodeles waltl</name>
    <name type="common">Iberian ribbed newt</name>
    <dbReference type="NCBI Taxonomy" id="8319"/>
    <lineage>
        <taxon>Eukaryota</taxon>
        <taxon>Metazoa</taxon>
        <taxon>Chordata</taxon>
        <taxon>Craniata</taxon>
        <taxon>Vertebrata</taxon>
        <taxon>Euteleostomi</taxon>
        <taxon>Amphibia</taxon>
        <taxon>Batrachia</taxon>
        <taxon>Caudata</taxon>
        <taxon>Salamandroidea</taxon>
        <taxon>Salamandridae</taxon>
        <taxon>Pleurodelinae</taxon>
        <taxon>Pleurodeles</taxon>
    </lineage>
</organism>
<reference evidence="2" key="1">
    <citation type="journal article" date="2022" name="bioRxiv">
        <title>Sequencing and chromosome-scale assembly of the giantPleurodeles waltlgenome.</title>
        <authorList>
            <person name="Brown T."/>
            <person name="Elewa A."/>
            <person name="Iarovenko S."/>
            <person name="Subramanian E."/>
            <person name="Araus A.J."/>
            <person name="Petzold A."/>
            <person name="Susuki M."/>
            <person name="Suzuki K.-i.T."/>
            <person name="Hayashi T."/>
            <person name="Toyoda A."/>
            <person name="Oliveira C."/>
            <person name="Osipova E."/>
            <person name="Leigh N.D."/>
            <person name="Simon A."/>
            <person name="Yun M.H."/>
        </authorList>
    </citation>
    <scope>NUCLEOTIDE SEQUENCE</scope>
    <source>
        <strain evidence="2">20211129_DDA</strain>
        <tissue evidence="2">Liver</tissue>
    </source>
</reference>
<dbReference type="EMBL" id="JANPWB010000004">
    <property type="protein sequence ID" value="KAJ1193225.1"/>
    <property type="molecule type" value="Genomic_DNA"/>
</dbReference>
<evidence type="ECO:0000313" key="3">
    <source>
        <dbReference type="Proteomes" id="UP001066276"/>
    </source>
</evidence>
<dbReference type="Proteomes" id="UP001066276">
    <property type="component" value="Chromosome 2_2"/>
</dbReference>
<comment type="caution">
    <text evidence="2">The sequence shown here is derived from an EMBL/GenBank/DDBJ whole genome shotgun (WGS) entry which is preliminary data.</text>
</comment>
<feature type="region of interest" description="Disordered" evidence="1">
    <location>
        <begin position="168"/>
        <end position="239"/>
    </location>
</feature>
<name>A0AAV7UVV8_PLEWA</name>
<evidence type="ECO:0000256" key="1">
    <source>
        <dbReference type="SAM" id="MobiDB-lite"/>
    </source>
</evidence>
<keyword evidence="3" id="KW-1185">Reference proteome</keyword>
<evidence type="ECO:0000313" key="2">
    <source>
        <dbReference type="EMBL" id="KAJ1193225.1"/>
    </source>
</evidence>
<sequence length="239" mass="24386">MGAAGGHPPYHCHAVPLHANNVSPPFSWVPWVLSTDDSGGCPEAVSLVQGPSSWAGAALPPLIRGTSCPGRGLSALQGSRCTPRPAGHRGASSPMSLCGHPGAAPSVQGPSPGPRRHRSLSSRGSACGARPQCPPGLPVYFRSGGAPRVFYTGASAWAPRGGPANAGPFSRAGTALSLQSTGPHKRSATPVPSRAREAPSVRRRGVRKGNSVGAESAAGTQSQPPFYFSFPSEPDGPRR</sequence>
<gene>
    <name evidence="2" type="ORF">NDU88_002529</name>
</gene>
<proteinExistence type="predicted"/>
<feature type="region of interest" description="Disordered" evidence="1">
    <location>
        <begin position="79"/>
        <end position="131"/>
    </location>
</feature>
<protein>
    <submittedName>
        <fullName evidence="2">Uncharacterized protein</fullName>
    </submittedName>
</protein>